<evidence type="ECO:0000256" key="2">
    <source>
        <dbReference type="SAM" id="MobiDB-lite"/>
    </source>
</evidence>
<dbReference type="Proteomes" id="UP000027222">
    <property type="component" value="Unassembled WGS sequence"/>
</dbReference>
<evidence type="ECO:0000313" key="4">
    <source>
        <dbReference type="Proteomes" id="UP000027222"/>
    </source>
</evidence>
<organism evidence="3 4">
    <name type="scientific">Galerina marginata (strain CBS 339.88)</name>
    <dbReference type="NCBI Taxonomy" id="685588"/>
    <lineage>
        <taxon>Eukaryota</taxon>
        <taxon>Fungi</taxon>
        <taxon>Dikarya</taxon>
        <taxon>Basidiomycota</taxon>
        <taxon>Agaricomycotina</taxon>
        <taxon>Agaricomycetes</taxon>
        <taxon>Agaricomycetidae</taxon>
        <taxon>Agaricales</taxon>
        <taxon>Agaricineae</taxon>
        <taxon>Strophariaceae</taxon>
        <taxon>Galerina</taxon>
    </lineage>
</organism>
<accession>A0A067SFQ2</accession>
<dbReference type="AlphaFoldDB" id="A0A067SFQ2"/>
<name>A0A067SFQ2_GALM3</name>
<feature type="compositionally biased region" description="Basic and acidic residues" evidence="2">
    <location>
        <begin position="80"/>
        <end position="94"/>
    </location>
</feature>
<feature type="coiled-coil region" evidence="1">
    <location>
        <begin position="310"/>
        <end position="337"/>
    </location>
</feature>
<keyword evidence="4" id="KW-1185">Reference proteome</keyword>
<proteinExistence type="predicted"/>
<feature type="region of interest" description="Disordered" evidence="2">
    <location>
        <begin position="80"/>
        <end position="103"/>
    </location>
</feature>
<feature type="region of interest" description="Disordered" evidence="2">
    <location>
        <begin position="126"/>
        <end position="150"/>
    </location>
</feature>
<dbReference type="SUPFAM" id="SSF57997">
    <property type="entry name" value="Tropomyosin"/>
    <property type="match status" value="1"/>
</dbReference>
<evidence type="ECO:0000313" key="3">
    <source>
        <dbReference type="EMBL" id="KDR65583.1"/>
    </source>
</evidence>
<keyword evidence="1" id="KW-0175">Coiled coil</keyword>
<protein>
    <submittedName>
        <fullName evidence="3">Uncharacterized protein</fullName>
    </submittedName>
</protein>
<evidence type="ECO:0000256" key="1">
    <source>
        <dbReference type="SAM" id="Coils"/>
    </source>
</evidence>
<gene>
    <name evidence="3" type="ORF">GALMADRAFT_148583</name>
</gene>
<reference evidence="4" key="1">
    <citation type="journal article" date="2014" name="Proc. Natl. Acad. Sci. U.S.A.">
        <title>Extensive sampling of basidiomycete genomes demonstrates inadequacy of the white-rot/brown-rot paradigm for wood decay fungi.</title>
        <authorList>
            <person name="Riley R."/>
            <person name="Salamov A.A."/>
            <person name="Brown D.W."/>
            <person name="Nagy L.G."/>
            <person name="Floudas D."/>
            <person name="Held B.W."/>
            <person name="Levasseur A."/>
            <person name="Lombard V."/>
            <person name="Morin E."/>
            <person name="Otillar R."/>
            <person name="Lindquist E.A."/>
            <person name="Sun H."/>
            <person name="LaButti K.M."/>
            <person name="Schmutz J."/>
            <person name="Jabbour D."/>
            <person name="Luo H."/>
            <person name="Baker S.E."/>
            <person name="Pisabarro A.G."/>
            <person name="Walton J.D."/>
            <person name="Blanchette R.A."/>
            <person name="Henrissat B."/>
            <person name="Martin F."/>
            <person name="Cullen D."/>
            <person name="Hibbett D.S."/>
            <person name="Grigoriev I.V."/>
        </authorList>
    </citation>
    <scope>NUCLEOTIDE SEQUENCE [LARGE SCALE GENOMIC DNA]</scope>
    <source>
        <strain evidence="4">CBS 339.88</strain>
    </source>
</reference>
<dbReference type="EMBL" id="KL142440">
    <property type="protein sequence ID" value="KDR65583.1"/>
    <property type="molecule type" value="Genomic_DNA"/>
</dbReference>
<sequence>MIVSRSASSQWPLAINDEKMSESLQDMLAKVPDRIWAQIPKNIPRGSDFYNNWGLTLLDEETKFDENLTRLEEEAKQAREAAAKQREKEDEKELRRLRRNPANRDRCVTGQSKLLVDGLIVNDTATTPRTFHPKPKPHEVTHTSYGMPTVSNDVTIPKRISEPTSNPGATVQARMIDNLAYDITFTHTSDGMPTVSNDVTIPERISEPTSNPGATVHARMIDNLASDITCGRTDAANARLEELNDLLQLRSQQVETLKSEKLFLKGVVNTARSQVTELADEVDKMTFKWGTASSALGLSSKNLDAVQHELATAAKKRERDEKTIDVLQQEIIKLREESNVTIKTQKIQIEALLERHRYRGSPLSDHNHELTERDGLHAERPSQIEAISISKSLVETLDANIGLWFYSIKEALGEIEAGNIDKSRAVLVQVFDDMKKRRQSLEEIVDAL</sequence>
<dbReference type="HOGENOM" id="CLU_611176_0_0_1"/>